<name>A0AC58HVX9_DANRE</name>
<evidence type="ECO:0000313" key="2">
    <source>
        <dbReference type="RefSeq" id="XP_073786145.1"/>
    </source>
</evidence>
<sequence>MRKAQSAGGGASSEAAQQLSALLGRYEHHCLQTNSSPSAELKLDILHHIDTQQPLRKITLSVPELEPSDTLLPSLQPLLMAIRDERYTHVQEFHIWSLSFKQTDVVELCFLMERRGTTVYPFRLLELLDCRLSEWSMKRLGKALATSYLTTLCLDYTLVGQEGLKGLLSGGLGSGQICSLSLCYCGLGSWSGTLLASLLTNGPVRELYINGNDLQCEGAIELLRPVAENSQKLAEIQNSTTSIKGKKTKKKSEKSKSGPDSSGGPRLEKLHMFDNSIDNSGTEGPSQLAQFLELLCILVKFSSQLTELDLGENHIGEDGGKMISEALRERQAAKLPSIKIEVSTRMSTETFGAILTSGKELKSGKKKRRAKGKMK</sequence>
<gene>
    <name evidence="2" type="primary">LOC101886500</name>
</gene>
<accession>A0AC58HVX9</accession>
<reference evidence="2" key="1">
    <citation type="submission" date="2025-08" db="UniProtKB">
        <authorList>
            <consortium name="RefSeq"/>
        </authorList>
    </citation>
    <scope>IDENTIFICATION</scope>
    <source>
        <strain evidence="2">Tuebingen</strain>
        <tissue evidence="2">Fibroblasts and whole tissue</tissue>
    </source>
</reference>
<evidence type="ECO:0000313" key="1">
    <source>
        <dbReference type="Proteomes" id="UP000000437"/>
    </source>
</evidence>
<organism evidence="1 2">
    <name type="scientific">Danio rerio</name>
    <name type="common">Zebrafish</name>
    <name type="synonym">Brachydanio rerio</name>
    <dbReference type="NCBI Taxonomy" id="7955"/>
    <lineage>
        <taxon>Eukaryota</taxon>
        <taxon>Metazoa</taxon>
        <taxon>Chordata</taxon>
        <taxon>Craniata</taxon>
        <taxon>Vertebrata</taxon>
        <taxon>Euteleostomi</taxon>
        <taxon>Actinopterygii</taxon>
        <taxon>Neopterygii</taxon>
        <taxon>Teleostei</taxon>
        <taxon>Ostariophysi</taxon>
        <taxon>Cypriniformes</taxon>
        <taxon>Danionidae</taxon>
        <taxon>Danioninae</taxon>
        <taxon>Danio</taxon>
    </lineage>
</organism>
<dbReference type="RefSeq" id="XP_073786145.1">
    <property type="nucleotide sequence ID" value="XM_073930044.1"/>
</dbReference>
<keyword evidence="1" id="KW-1185">Reference proteome</keyword>
<dbReference type="Proteomes" id="UP000000437">
    <property type="component" value="Chromosome 18"/>
</dbReference>
<proteinExistence type="predicted"/>
<protein>
    <submittedName>
        <fullName evidence="2">Uncharacterized protein isoform X2</fullName>
    </submittedName>
</protein>